<dbReference type="InterPro" id="IPR014016">
    <property type="entry name" value="UvrD-like_ATP-bd"/>
</dbReference>
<keyword evidence="1 5" id="KW-0547">Nucleotide-binding</keyword>
<dbReference type="RefSeq" id="WP_048126483.1">
    <property type="nucleotide sequence ID" value="NZ_CP009515.1"/>
</dbReference>
<evidence type="ECO:0000259" key="6">
    <source>
        <dbReference type="PROSITE" id="PS51198"/>
    </source>
</evidence>
<dbReference type="PATRIC" id="fig|1434111.4.peg.2499"/>
<dbReference type="Proteomes" id="UP000033072">
    <property type="component" value="Chromosome"/>
</dbReference>
<dbReference type="InterPro" id="IPR000212">
    <property type="entry name" value="DNA_helicase_UvrD/REP"/>
</dbReference>
<dbReference type="SUPFAM" id="SSF52540">
    <property type="entry name" value="P-loop containing nucleoside triphosphate hydrolases"/>
    <property type="match status" value="1"/>
</dbReference>
<dbReference type="PANTHER" id="PTHR11070:SF2">
    <property type="entry name" value="ATP-DEPENDENT DNA HELICASE SRS2"/>
    <property type="match status" value="1"/>
</dbReference>
<evidence type="ECO:0000313" key="8">
    <source>
        <dbReference type="Proteomes" id="UP000033072"/>
    </source>
</evidence>
<dbReference type="GO" id="GO:0000725">
    <property type="term" value="P:recombinational repair"/>
    <property type="evidence" value="ECO:0007669"/>
    <property type="project" value="TreeGrafter"/>
</dbReference>
<dbReference type="InterPro" id="IPR027417">
    <property type="entry name" value="P-loop_NTPase"/>
</dbReference>
<feature type="domain" description="UvrD-like helicase ATP-binding" evidence="6">
    <location>
        <begin position="20"/>
        <end position="331"/>
    </location>
</feature>
<dbReference type="GO" id="GO:0005524">
    <property type="term" value="F:ATP binding"/>
    <property type="evidence" value="ECO:0007669"/>
    <property type="project" value="UniProtKB-UniRule"/>
</dbReference>
<sequence length="637" mass="73652">MIEISDGDIEYAEKIFLPEGCSFDSERKTVIKCMESKDIQACPGSGKTTTLLAKLAILAKKMPLEDNKGVCVLTHTNVAINEIKGKLGKKGDILFSYPNYFGTIQSFVDRYLAIPSCLYYYGTRPSKIDSSSYDFEMNNIYNKVPYQSPLKKWLYASSKYKGIKPHELFLRIRIDFVNGKIKDDINATKALLSDTKNEKYVELFSIKESLFKQGILHYDDAYSLAFRYLNEFGEFITKPLSERFAFVFIDEMQDTDEHQNRLITQIFDESKVVIQRFGDTNQSIYDNYVRENSVWEIGEDSLQINGSKRFSNKIADIVKRLCLHEQDLLGNSLVQEIQPKILVFNDETIGSVIPFFGRIINECNLCEEKKEFKAIGWVAKEKEGKRTLPSYFPEFQKKSHHNKIESDFLCEYLQRIDDNTIKIYGANYYRQLMVNSLLKTLRLLEIKNPDNLHNFTEKSLIEYFEKEDKTFMDNFEAKVVKWCLKIHSGTNISEEFANVIRTDFCSNFDGVNIDKLRDFFNNSIHGREEQSRETNIYGGADFNIEVATVHSIKGETHTATLYLETYYRDYDVGRLIKYLAEGNGNPNSVHNMSLKVAYVGMTRPTCLLCVAAHENSISGYEEFLREAGWEIREVRNE</sequence>
<organism evidence="7 8">
    <name type="scientific">Methanosarcina lacustris Z-7289</name>
    <dbReference type="NCBI Taxonomy" id="1434111"/>
    <lineage>
        <taxon>Archaea</taxon>
        <taxon>Methanobacteriati</taxon>
        <taxon>Methanobacteriota</taxon>
        <taxon>Stenosarchaea group</taxon>
        <taxon>Methanomicrobia</taxon>
        <taxon>Methanosarcinales</taxon>
        <taxon>Methanosarcinaceae</taxon>
        <taxon>Methanosarcina</taxon>
    </lineage>
</organism>
<reference evidence="7 8" key="1">
    <citation type="submission" date="2014-07" db="EMBL/GenBank/DDBJ databases">
        <title>Methanogenic archaea and the global carbon cycle.</title>
        <authorList>
            <person name="Henriksen J.R."/>
            <person name="Luke J."/>
            <person name="Reinhart S."/>
            <person name="Benedict M.N."/>
            <person name="Youngblut N.D."/>
            <person name="Metcalf M.E."/>
            <person name="Whitaker R.J."/>
            <person name="Metcalf W.W."/>
        </authorList>
    </citation>
    <scope>NUCLEOTIDE SEQUENCE [LARGE SCALE GENOMIC DNA]</scope>
    <source>
        <strain evidence="7 8">Z-7289</strain>
    </source>
</reference>
<evidence type="ECO:0000256" key="1">
    <source>
        <dbReference type="ARBA" id="ARBA00022741"/>
    </source>
</evidence>
<accession>A0A0E3S4I3</accession>
<evidence type="ECO:0000256" key="4">
    <source>
        <dbReference type="ARBA" id="ARBA00022840"/>
    </source>
</evidence>
<evidence type="ECO:0000256" key="2">
    <source>
        <dbReference type="ARBA" id="ARBA00022801"/>
    </source>
</evidence>
<evidence type="ECO:0000313" key="7">
    <source>
        <dbReference type="EMBL" id="AKB75166.1"/>
    </source>
</evidence>
<evidence type="ECO:0000256" key="5">
    <source>
        <dbReference type="PROSITE-ProRule" id="PRU00560"/>
    </source>
</evidence>
<name>A0A0E3S4I3_9EURY</name>
<protein>
    <submittedName>
        <fullName evidence="7">ATP-dependent DNA helicase UvrD/PcrA</fullName>
    </submittedName>
</protein>
<dbReference type="Gene3D" id="3.40.50.300">
    <property type="entry name" value="P-loop containing nucleotide triphosphate hydrolases"/>
    <property type="match status" value="1"/>
</dbReference>
<dbReference type="OrthoDB" id="203178at2157"/>
<dbReference type="AlphaFoldDB" id="A0A0E3S4I3"/>
<dbReference type="Pfam" id="PF00580">
    <property type="entry name" value="UvrD-helicase"/>
    <property type="match status" value="1"/>
</dbReference>
<dbReference type="GeneID" id="24806684"/>
<dbReference type="STRING" id="1434111.MSLAZ_1905"/>
<dbReference type="PROSITE" id="PS51198">
    <property type="entry name" value="UVRD_HELICASE_ATP_BIND"/>
    <property type="match status" value="1"/>
</dbReference>
<dbReference type="EMBL" id="CP009515">
    <property type="protein sequence ID" value="AKB75166.1"/>
    <property type="molecule type" value="Genomic_DNA"/>
</dbReference>
<dbReference type="HOGENOM" id="CLU_004585_8_1_2"/>
<keyword evidence="3 5" id="KW-0347">Helicase</keyword>
<keyword evidence="4 5" id="KW-0067">ATP-binding</keyword>
<dbReference type="GO" id="GO:0043138">
    <property type="term" value="F:3'-5' DNA helicase activity"/>
    <property type="evidence" value="ECO:0007669"/>
    <property type="project" value="TreeGrafter"/>
</dbReference>
<gene>
    <name evidence="7" type="ORF">MSLAZ_1905</name>
</gene>
<dbReference type="GO" id="GO:0016787">
    <property type="term" value="F:hydrolase activity"/>
    <property type="evidence" value="ECO:0007669"/>
    <property type="project" value="UniProtKB-UniRule"/>
</dbReference>
<dbReference type="GO" id="GO:0003677">
    <property type="term" value="F:DNA binding"/>
    <property type="evidence" value="ECO:0007669"/>
    <property type="project" value="InterPro"/>
</dbReference>
<keyword evidence="8" id="KW-1185">Reference proteome</keyword>
<feature type="binding site" evidence="5">
    <location>
        <begin position="41"/>
        <end position="48"/>
    </location>
    <ligand>
        <name>ATP</name>
        <dbReference type="ChEBI" id="CHEBI:30616"/>
    </ligand>
</feature>
<evidence type="ECO:0000256" key="3">
    <source>
        <dbReference type="ARBA" id="ARBA00022806"/>
    </source>
</evidence>
<dbReference type="KEGG" id="mls:MSLAZ_1905"/>
<dbReference type="PANTHER" id="PTHR11070">
    <property type="entry name" value="UVRD / RECB / PCRA DNA HELICASE FAMILY MEMBER"/>
    <property type="match status" value="1"/>
</dbReference>
<keyword evidence="2 5" id="KW-0378">Hydrolase</keyword>
<proteinExistence type="predicted"/>